<evidence type="ECO:0000256" key="1">
    <source>
        <dbReference type="SAM" id="MobiDB-lite"/>
    </source>
</evidence>
<sequence>MSEQREVLLHLTKEQSEIIAEFINFNNWDADKIIVKNDWKTDSESDSQIETVVQVPDSQRPSSSGGGGGGGDGDHDPPSNEGIEANPGECEHCFCVPCITTYTQAWLGSGAQPHMRNSAIRKVKYRKFWKLMSSYNAWIHPRYLEKKRTMLQQNNPRDLGEMYTLREIMPECVLDVVRDLYPNPPGRPYMGHMWN</sequence>
<gene>
    <name evidence="2" type="ORF">FSP39_003992</name>
</gene>
<dbReference type="EMBL" id="VSWD01000001">
    <property type="protein sequence ID" value="KAK3108245.1"/>
    <property type="molecule type" value="Genomic_DNA"/>
</dbReference>
<dbReference type="Proteomes" id="UP001186944">
    <property type="component" value="Unassembled WGS sequence"/>
</dbReference>
<proteinExistence type="predicted"/>
<reference evidence="2" key="1">
    <citation type="submission" date="2019-08" db="EMBL/GenBank/DDBJ databases">
        <title>The improved chromosome-level genome for the pearl oyster Pinctada fucata martensii using PacBio sequencing and Hi-C.</title>
        <authorList>
            <person name="Zheng Z."/>
        </authorList>
    </citation>
    <scope>NUCLEOTIDE SEQUENCE</scope>
    <source>
        <strain evidence="2">ZZ-2019</strain>
        <tissue evidence="2">Adductor muscle</tissue>
    </source>
</reference>
<evidence type="ECO:0000313" key="3">
    <source>
        <dbReference type="Proteomes" id="UP001186944"/>
    </source>
</evidence>
<feature type="region of interest" description="Disordered" evidence="1">
    <location>
        <begin position="39"/>
        <end position="84"/>
    </location>
</feature>
<organism evidence="2 3">
    <name type="scientific">Pinctada imbricata</name>
    <name type="common">Atlantic pearl-oyster</name>
    <name type="synonym">Pinctada martensii</name>
    <dbReference type="NCBI Taxonomy" id="66713"/>
    <lineage>
        <taxon>Eukaryota</taxon>
        <taxon>Metazoa</taxon>
        <taxon>Spiralia</taxon>
        <taxon>Lophotrochozoa</taxon>
        <taxon>Mollusca</taxon>
        <taxon>Bivalvia</taxon>
        <taxon>Autobranchia</taxon>
        <taxon>Pteriomorphia</taxon>
        <taxon>Pterioida</taxon>
        <taxon>Pterioidea</taxon>
        <taxon>Pteriidae</taxon>
        <taxon>Pinctada</taxon>
    </lineage>
</organism>
<keyword evidence="3" id="KW-1185">Reference proteome</keyword>
<name>A0AA88YTA8_PINIB</name>
<comment type="caution">
    <text evidence="2">The sequence shown here is derived from an EMBL/GenBank/DDBJ whole genome shotgun (WGS) entry which is preliminary data.</text>
</comment>
<protein>
    <submittedName>
        <fullName evidence="2">Uncharacterized protein</fullName>
    </submittedName>
</protein>
<accession>A0AA88YTA8</accession>
<dbReference type="AlphaFoldDB" id="A0AA88YTA8"/>
<evidence type="ECO:0000313" key="2">
    <source>
        <dbReference type="EMBL" id="KAK3108245.1"/>
    </source>
</evidence>